<evidence type="ECO:0000313" key="2">
    <source>
        <dbReference type="Proteomes" id="UP001597211"/>
    </source>
</evidence>
<dbReference type="Proteomes" id="UP001597211">
    <property type="component" value="Unassembled WGS sequence"/>
</dbReference>
<dbReference type="EMBL" id="JBHTKZ010000024">
    <property type="protein sequence ID" value="MFD1182321.1"/>
    <property type="molecule type" value="Genomic_DNA"/>
</dbReference>
<organism evidence="1 2">
    <name type="scientific">Paenibacillus timonensis</name>
    <dbReference type="NCBI Taxonomy" id="225915"/>
    <lineage>
        <taxon>Bacteria</taxon>
        <taxon>Bacillati</taxon>
        <taxon>Bacillota</taxon>
        <taxon>Bacilli</taxon>
        <taxon>Bacillales</taxon>
        <taxon>Paenibacillaceae</taxon>
        <taxon>Paenibacillus</taxon>
    </lineage>
</organism>
<evidence type="ECO:0000313" key="1">
    <source>
        <dbReference type="EMBL" id="MFD1182321.1"/>
    </source>
</evidence>
<evidence type="ECO:0008006" key="3">
    <source>
        <dbReference type="Google" id="ProtNLM"/>
    </source>
</evidence>
<proteinExistence type="predicted"/>
<sequence>MLLHIRSGETYPVSFLALQPYDIEDQMHDWNEAFDWTVYFGHRGVEVYKMVIRGNDLIQGVIALERTEDHVWVHLIESLPDERKEFDLIGEHLLAFACKRSMDLGLDGAVAFQSKTRSRLIMYYINDVGAAHFGGGLMVIEEPVAKRLIMLYLS</sequence>
<keyword evidence="2" id="KW-1185">Reference proteome</keyword>
<protein>
    <recommendedName>
        <fullName evidence="3">GNAT family N-acetyltransferase</fullName>
    </recommendedName>
</protein>
<comment type="caution">
    <text evidence="1">The sequence shown here is derived from an EMBL/GenBank/DDBJ whole genome shotgun (WGS) entry which is preliminary data.</text>
</comment>
<name>A0ABW3SEC2_9BACL</name>
<reference evidence="2" key="1">
    <citation type="journal article" date="2019" name="Int. J. Syst. Evol. Microbiol.">
        <title>The Global Catalogue of Microorganisms (GCM) 10K type strain sequencing project: providing services to taxonomists for standard genome sequencing and annotation.</title>
        <authorList>
            <consortium name="The Broad Institute Genomics Platform"/>
            <consortium name="The Broad Institute Genome Sequencing Center for Infectious Disease"/>
            <person name="Wu L."/>
            <person name="Ma J."/>
        </authorList>
    </citation>
    <scope>NUCLEOTIDE SEQUENCE [LARGE SCALE GENOMIC DNA]</scope>
    <source>
        <strain evidence="2">CCUG 48216</strain>
    </source>
</reference>
<dbReference type="RefSeq" id="WP_240269503.1">
    <property type="nucleotide sequence ID" value="NZ_JAKSXN010000027.1"/>
</dbReference>
<accession>A0ABW3SEC2</accession>
<gene>
    <name evidence="1" type="ORF">ACFQ2Z_13220</name>
</gene>